<feature type="transmembrane region" description="Helical" evidence="1">
    <location>
        <begin position="20"/>
        <end position="37"/>
    </location>
</feature>
<evidence type="ECO:0000259" key="2">
    <source>
        <dbReference type="PROSITE" id="PS50106"/>
    </source>
</evidence>
<dbReference type="Proteomes" id="UP001180087">
    <property type="component" value="Chromosome"/>
</dbReference>
<dbReference type="Gene3D" id="2.30.42.10">
    <property type="match status" value="1"/>
</dbReference>
<keyword evidence="4" id="KW-1185">Reference proteome</keyword>
<name>A0ABY9KT77_9BACI</name>
<feature type="transmembrane region" description="Helical" evidence="1">
    <location>
        <begin position="85"/>
        <end position="103"/>
    </location>
</feature>
<keyword evidence="1" id="KW-0472">Membrane</keyword>
<dbReference type="InterPro" id="IPR036034">
    <property type="entry name" value="PDZ_sf"/>
</dbReference>
<feature type="transmembrane region" description="Helical" evidence="1">
    <location>
        <begin position="110"/>
        <end position="131"/>
    </location>
</feature>
<dbReference type="EMBL" id="CP129113">
    <property type="protein sequence ID" value="WLV23966.1"/>
    <property type="molecule type" value="Genomic_DNA"/>
</dbReference>
<feature type="transmembrane region" description="Helical" evidence="1">
    <location>
        <begin position="207"/>
        <end position="229"/>
    </location>
</feature>
<dbReference type="InterPro" id="IPR001478">
    <property type="entry name" value="PDZ"/>
</dbReference>
<evidence type="ECO:0000313" key="4">
    <source>
        <dbReference type="Proteomes" id="UP001180087"/>
    </source>
</evidence>
<evidence type="ECO:0000256" key="1">
    <source>
        <dbReference type="SAM" id="Phobius"/>
    </source>
</evidence>
<keyword evidence="1" id="KW-0812">Transmembrane</keyword>
<feature type="transmembrane region" description="Helical" evidence="1">
    <location>
        <begin position="137"/>
        <end position="158"/>
    </location>
</feature>
<proteinExistence type="predicted"/>
<gene>
    <name evidence="3" type="ORF">QR721_10010</name>
</gene>
<evidence type="ECO:0000313" key="3">
    <source>
        <dbReference type="EMBL" id="WLV23966.1"/>
    </source>
</evidence>
<feature type="domain" description="PDZ" evidence="2">
    <location>
        <begin position="305"/>
        <end position="339"/>
    </location>
</feature>
<sequence>MVESWLLELVKGIGRVFLNPMLYLAVFIMFFASLQRIRRERLDFGIMVKPLLAETKGVWSLTLLAGLIISIIMLGAGFVFSYETILVVNLAVVLLGITIRFSLLSAGYTIVLAALALYILPYWFGTAGFLNESLPHGVNYSGLAILAGLLIIGEALMLKRTKSNESFPSLELGKRGRWIGGHQLKKMGIVPFFVLIPLGAIEHSSTFWPAVTIGGNTYGLMLIPFVIGFSYRVHGDLPVTERARLAKQLLTVGFTVVIVACISIYDVRIAPLAFILAFLGKEWIHFQQRRREQGSNPIFHERKDGLMALDVLPNSPASRGGIQVGERVAKVNGTKISNVADLEEALLTSGSFCKLEVIGHDGEKRFEQTALYDTDHRHLGLVLVGEPYDQKYASRRMSEFQQG</sequence>
<dbReference type="InterPro" id="IPR041489">
    <property type="entry name" value="PDZ_6"/>
</dbReference>
<dbReference type="PROSITE" id="PS50106">
    <property type="entry name" value="PDZ"/>
    <property type="match status" value="1"/>
</dbReference>
<dbReference type="RefSeq" id="WP_348026519.1">
    <property type="nucleotide sequence ID" value="NZ_CP129113.1"/>
</dbReference>
<dbReference type="SUPFAM" id="SSF50156">
    <property type="entry name" value="PDZ domain-like"/>
    <property type="match status" value="1"/>
</dbReference>
<dbReference type="Pfam" id="PF17820">
    <property type="entry name" value="PDZ_6"/>
    <property type="match status" value="1"/>
</dbReference>
<dbReference type="SMART" id="SM00228">
    <property type="entry name" value="PDZ"/>
    <property type="match status" value="1"/>
</dbReference>
<protein>
    <submittedName>
        <fullName evidence="3">PDZ domain-containing protein</fullName>
    </submittedName>
</protein>
<feature type="transmembrane region" description="Helical" evidence="1">
    <location>
        <begin position="58"/>
        <end position="79"/>
    </location>
</feature>
<feature type="transmembrane region" description="Helical" evidence="1">
    <location>
        <begin position="184"/>
        <end position="201"/>
    </location>
</feature>
<keyword evidence="1" id="KW-1133">Transmembrane helix</keyword>
<accession>A0ABY9KT77</accession>
<feature type="transmembrane region" description="Helical" evidence="1">
    <location>
        <begin position="249"/>
        <end position="279"/>
    </location>
</feature>
<organism evidence="3 4">
    <name type="scientific">Aciduricibacillus chroicocephali</name>
    <dbReference type="NCBI Taxonomy" id="3054939"/>
    <lineage>
        <taxon>Bacteria</taxon>
        <taxon>Bacillati</taxon>
        <taxon>Bacillota</taxon>
        <taxon>Bacilli</taxon>
        <taxon>Bacillales</taxon>
        <taxon>Bacillaceae</taxon>
        <taxon>Aciduricibacillus</taxon>
    </lineage>
</organism>
<reference evidence="3" key="1">
    <citation type="submission" date="2023-06" db="EMBL/GenBank/DDBJ databases">
        <title>A Treasure from Seagulls: Isolation and Description of Aciduricobacillus qingdaonensis gen. nov., sp. nov., a Rare Obligately Uric Acid-utilizing Member in the Family Bacillaceae.</title>
        <authorList>
            <person name="Liu W."/>
            <person name="Wang B."/>
        </authorList>
    </citation>
    <scope>NUCLEOTIDE SEQUENCE</scope>
    <source>
        <strain evidence="3">44XB</strain>
    </source>
</reference>